<dbReference type="AlphaFoldDB" id="M0NFM6"/>
<feature type="compositionally biased region" description="Low complexity" evidence="1">
    <location>
        <begin position="241"/>
        <end position="260"/>
    </location>
</feature>
<protein>
    <submittedName>
        <fullName evidence="2">Uncharacterized protein</fullName>
    </submittedName>
</protein>
<proteinExistence type="predicted"/>
<feature type="compositionally biased region" description="Polar residues" evidence="1">
    <location>
        <begin position="72"/>
        <end position="82"/>
    </location>
</feature>
<feature type="region of interest" description="Disordered" evidence="1">
    <location>
        <begin position="241"/>
        <end position="335"/>
    </location>
</feature>
<dbReference type="Proteomes" id="UP000011680">
    <property type="component" value="Unassembled WGS sequence"/>
</dbReference>
<feature type="compositionally biased region" description="Low complexity" evidence="1">
    <location>
        <begin position="83"/>
        <end position="102"/>
    </location>
</feature>
<feature type="compositionally biased region" description="Low complexity" evidence="1">
    <location>
        <begin position="268"/>
        <end position="327"/>
    </location>
</feature>
<evidence type="ECO:0000313" key="2">
    <source>
        <dbReference type="EMBL" id="EMA56782.1"/>
    </source>
</evidence>
<sequence length="335" mass="35390">MSVENVEVINRSEGVITAEVTFTGTIDVDKLKRSLSSLFSDRQTNISSITIANVSGDVATVELVTKGRASSETVETRLQTHLSNNSTARNETTNSSSETEPTYRNETATHYQIDFVRGQPIKNLQGPEGTYTNDQLIRFAHGSSERPIYRASGGEFTPNKSLARCIDSQPISVDAENNTASLSFSVAKNCAPVTLSLVSYDKPPVVWSPETEDEQDYIDSATTTFEAGGSYTLTVQLPSNATATETAESNTTAAETAASTEEAEIETSEPTQTATSTETPSSESTEATPTTSTPSSTATETAESATANLTETETETPTETTSGASATGLGAKIAG</sequence>
<reference evidence="2 3" key="1">
    <citation type="journal article" date="2014" name="PLoS Genet.">
        <title>Phylogenetically driven sequencing of extremely halophilic archaea reveals strategies for static and dynamic osmo-response.</title>
        <authorList>
            <person name="Becker E.A."/>
            <person name="Seitzer P.M."/>
            <person name="Tritt A."/>
            <person name="Larsen D."/>
            <person name="Krusor M."/>
            <person name="Yao A.I."/>
            <person name="Wu D."/>
            <person name="Madern D."/>
            <person name="Eisen J.A."/>
            <person name="Darling A.E."/>
            <person name="Facciotti M.T."/>
        </authorList>
    </citation>
    <scope>NUCLEOTIDE SEQUENCE [LARGE SCALE GENOMIC DNA]</scope>
    <source>
        <strain evidence="2 3">JCM 13552</strain>
    </source>
</reference>
<dbReference type="EMBL" id="AOMF01000016">
    <property type="protein sequence ID" value="EMA56782.1"/>
    <property type="molecule type" value="Genomic_DNA"/>
</dbReference>
<evidence type="ECO:0000256" key="1">
    <source>
        <dbReference type="SAM" id="MobiDB-lite"/>
    </source>
</evidence>
<name>M0NFM6_9EURY</name>
<accession>M0NFM6</accession>
<evidence type="ECO:0000313" key="3">
    <source>
        <dbReference type="Proteomes" id="UP000011680"/>
    </source>
</evidence>
<gene>
    <name evidence="2" type="ORF">C451_00550</name>
</gene>
<feature type="non-terminal residue" evidence="2">
    <location>
        <position position="335"/>
    </location>
</feature>
<feature type="region of interest" description="Disordered" evidence="1">
    <location>
        <begin position="72"/>
        <end position="104"/>
    </location>
</feature>
<keyword evidence="3" id="KW-1185">Reference proteome</keyword>
<comment type="caution">
    <text evidence="2">The sequence shown here is derived from an EMBL/GenBank/DDBJ whole genome shotgun (WGS) entry which is preliminary data.</text>
</comment>
<organism evidence="2 3">
    <name type="scientific">Halococcus thailandensis JCM 13552</name>
    <dbReference type="NCBI Taxonomy" id="1227457"/>
    <lineage>
        <taxon>Archaea</taxon>
        <taxon>Methanobacteriati</taxon>
        <taxon>Methanobacteriota</taxon>
        <taxon>Stenosarchaea group</taxon>
        <taxon>Halobacteria</taxon>
        <taxon>Halobacteriales</taxon>
        <taxon>Halococcaceae</taxon>
        <taxon>Halococcus</taxon>
    </lineage>
</organism>